<feature type="disulfide bond" evidence="12">
    <location>
        <begin position="447"/>
        <end position="487"/>
    </location>
</feature>
<dbReference type="GO" id="GO:0016020">
    <property type="term" value="C:membrane"/>
    <property type="evidence" value="ECO:0007669"/>
    <property type="project" value="InterPro"/>
</dbReference>
<dbReference type="OrthoDB" id="8118055at2759"/>
<keyword evidence="16" id="KW-1185">Reference proteome</keyword>
<organism evidence="15 16">
    <name type="scientific">Lichtheimia corymbifera JMRC:FSU:9682</name>
    <dbReference type="NCBI Taxonomy" id="1263082"/>
    <lineage>
        <taxon>Eukaryota</taxon>
        <taxon>Fungi</taxon>
        <taxon>Fungi incertae sedis</taxon>
        <taxon>Mucoromycota</taxon>
        <taxon>Mucoromycotina</taxon>
        <taxon>Mucoromycetes</taxon>
        <taxon>Mucorales</taxon>
        <taxon>Lichtheimiaceae</taxon>
        <taxon>Lichtheimia</taxon>
    </lineage>
</organism>
<name>A0A068S616_9FUNG</name>
<dbReference type="EC" id="3.2.1.-" evidence="13"/>
<feature type="active site" description="Proton donor" evidence="10">
    <location>
        <position position="501"/>
    </location>
</feature>
<comment type="similarity">
    <text evidence="3 13">Belongs to the glycosyl hydrolase 47 family.</text>
</comment>
<feature type="compositionally biased region" description="Basic and acidic residues" evidence="14">
    <location>
        <begin position="103"/>
        <end position="118"/>
    </location>
</feature>
<evidence type="ECO:0000256" key="8">
    <source>
        <dbReference type="ARBA" id="ARBA00047669"/>
    </source>
</evidence>
<accession>A0A068S616</accession>
<dbReference type="AlphaFoldDB" id="A0A068S616"/>
<comment type="catalytic activity">
    <reaction evidence="8">
        <text>N(4)-(alpha-D-Man-(1-&gt;2)-alpha-D-Man-(1-&gt;2)-alpha-D-Man-(1-&gt;3)-[alpha-D-Man-(1-&gt;3)-[alpha-D-Man-(1-&gt;2)-alpha-D-Man-(1-&gt;6)]-alpha-D-Man-(1-&gt;6)]-beta-D-Man-(1-&gt;4)-beta-D-GlcNAc-(1-&gt;4)-beta-D-GlcNAc)-L-asparaginyl-[protein] (N-glucan mannose isomer 8A1,2,3B1,3) + 3 H2O = N(4)-(alpha-D-Man-(1-&gt;3)-[alpha-D-Man-(1-&gt;3)-[alpha-D-Man-(1-&gt;6)]-alpha-D-Man-(1-&gt;6)]-beta-D-Man-(1-&gt;4)-beta-D-GlcNAc-(1-&gt;4)-beta-D-GlcNAc)-L-asparaginyl-[protein] (N-glucan mannose isomer 5A1,2) + 3 beta-D-mannose</text>
        <dbReference type="Rhea" id="RHEA:56028"/>
        <dbReference type="Rhea" id="RHEA-COMP:14358"/>
        <dbReference type="Rhea" id="RHEA-COMP:14367"/>
        <dbReference type="ChEBI" id="CHEBI:15377"/>
        <dbReference type="ChEBI" id="CHEBI:28563"/>
        <dbReference type="ChEBI" id="CHEBI:59087"/>
        <dbReference type="ChEBI" id="CHEBI:60628"/>
        <dbReference type="EC" id="3.2.1.113"/>
    </reaction>
</comment>
<sequence length="629" mass="71208">MLPTHRLSMPNEKAVYDDDNKYEKLNNKPFRGTKGLAAFLKPRQLILLIASIVAIWIVYRHSNPPTTDDLVADTTTTTTSINTDTSNDDLLNGYIPPIPDRPSTNEDKIDWHRPEGDTTKGSSPPQPQPPSSSSTTGPYLFTQHPPLASLHHVDDADAAYKQQRIVDAFRHAWKGYATDAFGKDEYQPLRHQGRDWAPGGIGLMIVDALDTMLLMNLTDEYQQAREWVATRLDFDKKQDVNVFETTIRVLGGLLSAYHLSGNDPVYLEKATDLGQRLIGAFQTNSGIPYSSIVLSTGLPFTAHVPSSTAEVTTIQLEFKYLSHLTGDYKYWDAAERVMYKMKDLVDAGEPTIDGLVPILIHPISGKFTTSEIRLGSRGDSYYEYLLKQYLQTQKSEPLYMDMYRQSVRGIRQHLLARSQPNNLLFIGELHNLNSLGQISPKMDHLVCFIGGSFALGATQGLRLAQEPLMTHVDEQDLELGREITRTCYEMYNTTATGLASEIVYFNTQEDSQQDISIHPGDRHNLLRPETMESIFLMYRITGDPIYREWGWKIFEAFEKYTKLPDGGYTALRDVTSIPPTQDDRMDTFFLAETLKYLYLLFSPDDMIPLDHYVFNSEAHPLPVFSPNKP</sequence>
<feature type="binding site" evidence="11">
    <location>
        <position position="616"/>
    </location>
    <ligand>
        <name>Ca(2+)</name>
        <dbReference type="ChEBI" id="CHEBI:29108"/>
    </ligand>
</feature>
<evidence type="ECO:0000256" key="9">
    <source>
        <dbReference type="ARBA" id="ARBA00048605"/>
    </source>
</evidence>
<comment type="cofactor">
    <cofactor evidence="1 11">
        <name>Ca(2+)</name>
        <dbReference type="ChEBI" id="CHEBI:29108"/>
    </cofactor>
</comment>
<evidence type="ECO:0000313" key="15">
    <source>
        <dbReference type="EMBL" id="CDH57415.1"/>
    </source>
</evidence>
<keyword evidence="7 12" id="KW-1015">Disulfide bond</keyword>
<comment type="pathway">
    <text evidence="2">Protein modification; protein glycosylation.</text>
</comment>
<dbReference type="InterPro" id="IPR050749">
    <property type="entry name" value="Glycosyl_Hydrolase_47"/>
</dbReference>
<dbReference type="InterPro" id="IPR001382">
    <property type="entry name" value="Glyco_hydro_47"/>
</dbReference>
<dbReference type="GO" id="GO:0036503">
    <property type="term" value="P:ERAD pathway"/>
    <property type="evidence" value="ECO:0007669"/>
    <property type="project" value="UniProtKB-ARBA"/>
</dbReference>
<comment type="catalytic activity">
    <reaction evidence="9">
        <text>N(4)-(alpha-D-Man-(1-&gt;2)-alpha-D-Man-(1-&gt;2)-alpha-D-Man-(1-&gt;3)-[alpha-D-Man-(1-&gt;2)-alpha-D-Man-(1-&gt;3)-[alpha-D-Man-(1-&gt;2)-alpha-D-Man-(1-&gt;6)]-alpha-D-Man-(1-&gt;6)]-beta-D-Man-(1-&gt;4)-beta-D-GlcNAc-(1-&gt;4)-beta-D-GlcNAc)-L-asparaginyl-[protein] (N-glucan mannose isomer 9A1,2,3B1,2,3) + 4 H2O = N(4)-(alpha-D-Man-(1-&gt;3)-[alpha-D-Man-(1-&gt;3)-[alpha-D-Man-(1-&gt;6)]-alpha-D-Man-(1-&gt;6)]-beta-D-Man-(1-&gt;4)-beta-D-GlcNAc-(1-&gt;4)-beta-D-GlcNAc)-L-asparaginyl-[protein] (N-glucan mannose isomer 5A1,2) + 4 beta-D-mannose</text>
        <dbReference type="Rhea" id="RHEA:56008"/>
        <dbReference type="Rhea" id="RHEA-COMP:14356"/>
        <dbReference type="Rhea" id="RHEA-COMP:14367"/>
        <dbReference type="ChEBI" id="CHEBI:15377"/>
        <dbReference type="ChEBI" id="CHEBI:28563"/>
        <dbReference type="ChEBI" id="CHEBI:59087"/>
        <dbReference type="ChEBI" id="CHEBI:139493"/>
        <dbReference type="EC" id="3.2.1.113"/>
    </reaction>
</comment>
<evidence type="ECO:0000256" key="11">
    <source>
        <dbReference type="PIRSR" id="PIRSR601382-2"/>
    </source>
</evidence>
<dbReference type="Gene3D" id="1.50.10.10">
    <property type="match status" value="1"/>
</dbReference>
<evidence type="ECO:0000256" key="5">
    <source>
        <dbReference type="ARBA" id="ARBA00022801"/>
    </source>
</evidence>
<dbReference type="GO" id="GO:0005509">
    <property type="term" value="F:calcium ion binding"/>
    <property type="evidence" value="ECO:0007669"/>
    <property type="project" value="InterPro"/>
</dbReference>
<dbReference type="VEuPathDB" id="FungiDB:LCOR_08357.1"/>
<evidence type="ECO:0000256" key="13">
    <source>
        <dbReference type="RuleBase" id="RU361193"/>
    </source>
</evidence>
<gene>
    <name evidence="15" type="ORF">LCOR_08357.1</name>
</gene>
<evidence type="ECO:0000256" key="14">
    <source>
        <dbReference type="SAM" id="MobiDB-lite"/>
    </source>
</evidence>
<dbReference type="InterPro" id="IPR036026">
    <property type="entry name" value="Seven-hairpin_glycosidases"/>
</dbReference>
<dbReference type="GO" id="GO:0005975">
    <property type="term" value="P:carbohydrate metabolic process"/>
    <property type="evidence" value="ECO:0007669"/>
    <property type="project" value="InterPro"/>
</dbReference>
<dbReference type="PANTHER" id="PTHR11742">
    <property type="entry name" value="MANNOSYL-OLIGOSACCHARIDE ALPHA-1,2-MANNOSIDASE-RELATED"/>
    <property type="match status" value="1"/>
</dbReference>
<reference evidence="15" key="1">
    <citation type="submission" date="2013-08" db="EMBL/GenBank/DDBJ databases">
        <title>Gene expansion shapes genome architecture in the human pathogen Lichtheimia corymbifera: an evolutionary genomics analysis in the ancient terrestrial Mucorales (Mucoromycotina).</title>
        <authorList>
            <person name="Schwartze V.U."/>
            <person name="Winter S."/>
            <person name="Shelest E."/>
            <person name="Marcet-Houben M."/>
            <person name="Horn F."/>
            <person name="Wehner S."/>
            <person name="Hoffmann K."/>
            <person name="Riege K."/>
            <person name="Sammeth M."/>
            <person name="Nowrousian M."/>
            <person name="Valiante V."/>
            <person name="Linde J."/>
            <person name="Jacobsen I.D."/>
            <person name="Marz M."/>
            <person name="Brakhage A.A."/>
            <person name="Gabaldon T."/>
            <person name="Bocker S."/>
            <person name="Voigt K."/>
        </authorList>
    </citation>
    <scope>NUCLEOTIDE SEQUENCE [LARGE SCALE GENOMIC DNA]</scope>
    <source>
        <strain evidence="15">FSU 9682</strain>
    </source>
</reference>
<evidence type="ECO:0000256" key="3">
    <source>
        <dbReference type="ARBA" id="ARBA00007658"/>
    </source>
</evidence>
<proteinExistence type="inferred from homology"/>
<dbReference type="Pfam" id="PF01532">
    <property type="entry name" value="Glyco_hydro_47"/>
    <property type="match status" value="1"/>
</dbReference>
<dbReference type="GO" id="GO:0005783">
    <property type="term" value="C:endoplasmic reticulum"/>
    <property type="evidence" value="ECO:0007669"/>
    <property type="project" value="TreeGrafter"/>
</dbReference>
<keyword evidence="6 11" id="KW-0106">Calcium</keyword>
<evidence type="ECO:0000313" key="16">
    <source>
        <dbReference type="Proteomes" id="UP000027586"/>
    </source>
</evidence>
<evidence type="ECO:0000256" key="2">
    <source>
        <dbReference type="ARBA" id="ARBA00004922"/>
    </source>
</evidence>
<dbReference type="SUPFAM" id="SSF48225">
    <property type="entry name" value="Seven-hairpin glycosidases"/>
    <property type="match status" value="1"/>
</dbReference>
<dbReference type="Proteomes" id="UP000027586">
    <property type="component" value="Unassembled WGS sequence"/>
</dbReference>
<dbReference type="InterPro" id="IPR012341">
    <property type="entry name" value="6hp_glycosidase-like_sf"/>
</dbReference>
<dbReference type="EMBL" id="CBTN010000046">
    <property type="protein sequence ID" value="CDH57415.1"/>
    <property type="molecule type" value="Genomic_DNA"/>
</dbReference>
<evidence type="ECO:0000256" key="12">
    <source>
        <dbReference type="PIRSR" id="PIRSR601382-3"/>
    </source>
</evidence>
<dbReference type="PANTHER" id="PTHR11742:SF55">
    <property type="entry name" value="ENDOPLASMIC RETICULUM MANNOSYL-OLIGOSACCHARIDE 1,2-ALPHA-MANNOSIDASE"/>
    <property type="match status" value="1"/>
</dbReference>
<protein>
    <recommendedName>
        <fullName evidence="13">alpha-1,2-Mannosidase</fullName>
        <ecNumber evidence="13">3.2.1.-</ecNumber>
    </recommendedName>
</protein>
<feature type="active site" description="Proton donor" evidence="10">
    <location>
        <position position="244"/>
    </location>
</feature>
<dbReference type="STRING" id="1263082.A0A068S616"/>
<feature type="active site" evidence="10">
    <location>
        <position position="379"/>
    </location>
</feature>
<comment type="caution">
    <text evidence="15">The sequence shown here is derived from an EMBL/GenBank/DDBJ whole genome shotgun (WGS) entry which is preliminary data.</text>
</comment>
<dbReference type="GO" id="GO:0004571">
    <property type="term" value="F:mannosyl-oligosaccharide 1,2-alpha-mannosidase activity"/>
    <property type="evidence" value="ECO:0007669"/>
    <property type="project" value="UniProtKB-EC"/>
</dbReference>
<evidence type="ECO:0000256" key="7">
    <source>
        <dbReference type="ARBA" id="ARBA00023157"/>
    </source>
</evidence>
<evidence type="ECO:0000256" key="1">
    <source>
        <dbReference type="ARBA" id="ARBA00001913"/>
    </source>
</evidence>
<feature type="active site" evidence="10">
    <location>
        <position position="529"/>
    </location>
</feature>
<evidence type="ECO:0000256" key="6">
    <source>
        <dbReference type="ARBA" id="ARBA00022837"/>
    </source>
</evidence>
<keyword evidence="4 11" id="KW-0479">Metal-binding</keyword>
<keyword evidence="5 13" id="KW-0378">Hydrolase</keyword>
<evidence type="ECO:0000256" key="4">
    <source>
        <dbReference type="ARBA" id="ARBA00022723"/>
    </source>
</evidence>
<feature type="region of interest" description="Disordered" evidence="14">
    <location>
        <begin position="78"/>
        <end position="141"/>
    </location>
</feature>
<dbReference type="PRINTS" id="PR00747">
    <property type="entry name" value="GLYHDRLASE47"/>
</dbReference>
<keyword evidence="13" id="KW-0326">Glycosidase</keyword>
<feature type="compositionally biased region" description="Low complexity" evidence="14">
    <location>
        <begin position="78"/>
        <end position="90"/>
    </location>
</feature>
<evidence type="ECO:0000256" key="10">
    <source>
        <dbReference type="PIRSR" id="PIRSR601382-1"/>
    </source>
</evidence>